<reference evidence="2" key="2">
    <citation type="journal article" date="2015" name="Data Brief">
        <title>Shoot transcriptome of the giant reed, Arundo donax.</title>
        <authorList>
            <person name="Barrero R.A."/>
            <person name="Guerrero F.D."/>
            <person name="Moolhuijzen P."/>
            <person name="Goolsby J.A."/>
            <person name="Tidwell J."/>
            <person name="Bellgard S.E."/>
            <person name="Bellgard M.I."/>
        </authorList>
    </citation>
    <scope>NUCLEOTIDE SEQUENCE</scope>
    <source>
        <tissue evidence="2">Shoot tissue taken approximately 20 cm above the soil surface</tissue>
    </source>
</reference>
<organism evidence="2">
    <name type="scientific">Arundo donax</name>
    <name type="common">Giant reed</name>
    <name type="synonym">Donax arundinaceus</name>
    <dbReference type="NCBI Taxonomy" id="35708"/>
    <lineage>
        <taxon>Eukaryota</taxon>
        <taxon>Viridiplantae</taxon>
        <taxon>Streptophyta</taxon>
        <taxon>Embryophyta</taxon>
        <taxon>Tracheophyta</taxon>
        <taxon>Spermatophyta</taxon>
        <taxon>Magnoliopsida</taxon>
        <taxon>Liliopsida</taxon>
        <taxon>Poales</taxon>
        <taxon>Poaceae</taxon>
        <taxon>PACMAD clade</taxon>
        <taxon>Arundinoideae</taxon>
        <taxon>Arundineae</taxon>
        <taxon>Arundo</taxon>
    </lineage>
</organism>
<proteinExistence type="predicted"/>
<dbReference type="AlphaFoldDB" id="A0A0A9FUQ3"/>
<dbReference type="EMBL" id="GBRH01185858">
    <property type="protein sequence ID" value="JAE12038.1"/>
    <property type="molecule type" value="Transcribed_RNA"/>
</dbReference>
<name>A0A0A9FUQ3_ARUDO</name>
<accession>A0A0A9FUQ3</accession>
<evidence type="ECO:0000256" key="1">
    <source>
        <dbReference type="SAM" id="SignalP"/>
    </source>
</evidence>
<keyword evidence="1" id="KW-0732">Signal</keyword>
<sequence length="45" mass="4940">MNNQIVLLLITLIQVAVEKAKCNMYNPPLLTLTPSSLQICIPACL</sequence>
<reference evidence="2" key="1">
    <citation type="submission" date="2014-09" db="EMBL/GenBank/DDBJ databases">
        <authorList>
            <person name="Magalhaes I.L.F."/>
            <person name="Oliveira U."/>
            <person name="Santos F.R."/>
            <person name="Vidigal T.H.D.A."/>
            <person name="Brescovit A.D."/>
            <person name="Santos A.J."/>
        </authorList>
    </citation>
    <scope>NUCLEOTIDE SEQUENCE</scope>
    <source>
        <tissue evidence="2">Shoot tissue taken approximately 20 cm above the soil surface</tissue>
    </source>
</reference>
<evidence type="ECO:0000313" key="2">
    <source>
        <dbReference type="EMBL" id="JAE12038.1"/>
    </source>
</evidence>
<feature type="signal peptide" evidence="1">
    <location>
        <begin position="1"/>
        <end position="20"/>
    </location>
</feature>
<protein>
    <submittedName>
        <fullName evidence="2">Uncharacterized protein</fullName>
    </submittedName>
</protein>
<feature type="chain" id="PRO_5002047522" evidence="1">
    <location>
        <begin position="21"/>
        <end position="45"/>
    </location>
</feature>